<dbReference type="GO" id="GO:1990281">
    <property type="term" value="C:efflux pump complex"/>
    <property type="evidence" value="ECO:0007669"/>
    <property type="project" value="TreeGrafter"/>
</dbReference>
<dbReference type="NCBIfam" id="TIGR01730">
    <property type="entry name" value="RND_mfp"/>
    <property type="match status" value="1"/>
</dbReference>
<dbReference type="GO" id="GO:0015562">
    <property type="term" value="F:efflux transmembrane transporter activity"/>
    <property type="evidence" value="ECO:0007669"/>
    <property type="project" value="TreeGrafter"/>
</dbReference>
<sequence>MNKRFSLFFMVILMSVYILSGCKSEEEVKNEETIVSVETYESKVMDIDIKTSLSGKVVPFERANLSPKMPGVVSDVKVKVGDVVKKGDVLFTLDQKDVMNAVRQAQASYNLAVANYENVKSQIKASNENYEKMKTMLEKGIISNEEFQKYEMSMGSMQNTEVLKLQVEQARVMLDNAKSNINDTIIKSPISGVVTSVNVNIGEVSSAGVPGVTVVNIDRVYVDVNVSEHLVNNINSGDSVDILISSLGDEVLSGKITNLSFAPVGNSMTYPAKIELENKDNKIKPGMFAQVDLITQRKENVVVVPASAIVVKEGKNVVFVIESGLATMKVVRVGIDNGEYIEIVEGLVEGEEVVIKGQNYLEEGSKVKIVK</sequence>
<evidence type="ECO:0000256" key="1">
    <source>
        <dbReference type="ARBA" id="ARBA00009477"/>
    </source>
</evidence>
<evidence type="ECO:0000259" key="4">
    <source>
        <dbReference type="Pfam" id="PF25989"/>
    </source>
</evidence>
<feature type="domain" description="CusB-like beta-barrel" evidence="2">
    <location>
        <begin position="220"/>
        <end position="296"/>
    </location>
</feature>
<evidence type="ECO:0000259" key="2">
    <source>
        <dbReference type="Pfam" id="PF25954"/>
    </source>
</evidence>
<dbReference type="Pfam" id="PF25954">
    <property type="entry name" value="Beta-barrel_RND_2"/>
    <property type="match status" value="1"/>
</dbReference>
<accession>A0A1V4I5M5</accession>
<dbReference type="Pfam" id="PF25989">
    <property type="entry name" value="YknX_C"/>
    <property type="match status" value="1"/>
</dbReference>
<proteinExistence type="inferred from homology"/>
<dbReference type="Gene3D" id="2.40.30.170">
    <property type="match status" value="1"/>
</dbReference>
<organism evidence="5 6">
    <name type="scientific">Alkalithermobacter paradoxus</name>
    <dbReference type="NCBI Taxonomy" id="29349"/>
    <lineage>
        <taxon>Bacteria</taxon>
        <taxon>Bacillati</taxon>
        <taxon>Bacillota</taxon>
        <taxon>Clostridia</taxon>
        <taxon>Peptostreptococcales</taxon>
        <taxon>Tepidibacteraceae</taxon>
        <taxon>Alkalithermobacter</taxon>
    </lineage>
</organism>
<protein>
    <submittedName>
        <fullName evidence="5">Macrolide export protein MacA</fullName>
    </submittedName>
</protein>
<dbReference type="PROSITE" id="PS51257">
    <property type="entry name" value="PROKAR_LIPOPROTEIN"/>
    <property type="match status" value="1"/>
</dbReference>
<dbReference type="InterPro" id="IPR058647">
    <property type="entry name" value="BSH_CzcB-like"/>
</dbReference>
<feature type="domain" description="YknX-like C-terminal permuted SH3-like" evidence="4">
    <location>
        <begin position="301"/>
        <end position="369"/>
    </location>
</feature>
<dbReference type="InterPro" id="IPR006143">
    <property type="entry name" value="RND_pump_MFP"/>
</dbReference>
<dbReference type="InterPro" id="IPR058792">
    <property type="entry name" value="Beta-barrel_RND_2"/>
</dbReference>
<dbReference type="STRING" id="29349.CLOTH_15910"/>
<dbReference type="Proteomes" id="UP000190140">
    <property type="component" value="Unassembled WGS sequence"/>
</dbReference>
<dbReference type="PANTHER" id="PTHR30469">
    <property type="entry name" value="MULTIDRUG RESISTANCE PROTEIN MDTA"/>
    <property type="match status" value="1"/>
</dbReference>
<dbReference type="EMBL" id="MZGW01000006">
    <property type="protein sequence ID" value="OPJ55288.1"/>
    <property type="molecule type" value="Genomic_DNA"/>
</dbReference>
<feature type="domain" description="CzcB-like barrel-sandwich hybrid" evidence="3">
    <location>
        <begin position="63"/>
        <end position="204"/>
    </location>
</feature>
<evidence type="ECO:0000313" key="6">
    <source>
        <dbReference type="Proteomes" id="UP000190140"/>
    </source>
</evidence>
<dbReference type="PANTHER" id="PTHR30469:SF15">
    <property type="entry name" value="HLYD FAMILY OF SECRETION PROTEINS"/>
    <property type="match status" value="1"/>
</dbReference>
<keyword evidence="6" id="KW-1185">Reference proteome</keyword>
<dbReference type="Pfam" id="PF25973">
    <property type="entry name" value="BSH_CzcB"/>
    <property type="match status" value="1"/>
</dbReference>
<evidence type="ECO:0000259" key="3">
    <source>
        <dbReference type="Pfam" id="PF25973"/>
    </source>
</evidence>
<reference evidence="5 6" key="1">
    <citation type="submission" date="2017-03" db="EMBL/GenBank/DDBJ databases">
        <title>Genome sequence of Clostridium thermoalcaliphilum DSM 7309.</title>
        <authorList>
            <person name="Poehlein A."/>
            <person name="Daniel R."/>
        </authorList>
    </citation>
    <scope>NUCLEOTIDE SEQUENCE [LARGE SCALE GENOMIC DNA]</scope>
    <source>
        <strain evidence="5 6">DSM 7309</strain>
    </source>
</reference>
<dbReference type="SUPFAM" id="SSF111369">
    <property type="entry name" value="HlyD-like secretion proteins"/>
    <property type="match status" value="1"/>
</dbReference>
<dbReference type="RefSeq" id="WP_079412852.1">
    <property type="nucleotide sequence ID" value="NZ_MZGW01000006.1"/>
</dbReference>
<comment type="similarity">
    <text evidence="1">Belongs to the membrane fusion protein (MFP) (TC 8.A.1) family.</text>
</comment>
<dbReference type="Gene3D" id="1.10.287.470">
    <property type="entry name" value="Helix hairpin bin"/>
    <property type="match status" value="1"/>
</dbReference>
<evidence type="ECO:0000313" key="5">
    <source>
        <dbReference type="EMBL" id="OPJ55288.1"/>
    </source>
</evidence>
<name>A0A1V4I5M5_9FIRM</name>
<comment type="caution">
    <text evidence="5">The sequence shown here is derived from an EMBL/GenBank/DDBJ whole genome shotgun (WGS) entry which is preliminary data.</text>
</comment>
<dbReference type="Gene3D" id="2.40.50.100">
    <property type="match status" value="1"/>
</dbReference>
<dbReference type="InterPro" id="IPR058637">
    <property type="entry name" value="YknX-like_C"/>
</dbReference>
<gene>
    <name evidence="5" type="primary">macA</name>
    <name evidence="5" type="ORF">CLOTH_15910</name>
</gene>
<dbReference type="AlphaFoldDB" id="A0A1V4I5M5"/>
<dbReference type="Gene3D" id="2.40.420.20">
    <property type="match status" value="1"/>
</dbReference>
<dbReference type="OrthoDB" id="9810430at2"/>